<name>A0ABS3JTN2_9BACT</name>
<dbReference type="EMBL" id="JAFMYW010000073">
    <property type="protein sequence ID" value="MBO0953374.1"/>
    <property type="molecule type" value="Genomic_DNA"/>
</dbReference>
<sequence length="64" mass="7125">MCATEVACLLLMQTDKPFPKKRLNQPDQDLLIVLLTVGQRTKRSAVADRGAKYPGWLLNLKADA</sequence>
<evidence type="ECO:0000313" key="2">
    <source>
        <dbReference type="Proteomes" id="UP000664628"/>
    </source>
</evidence>
<proteinExistence type="predicted"/>
<evidence type="ECO:0000313" key="1">
    <source>
        <dbReference type="EMBL" id="MBO0953374.1"/>
    </source>
</evidence>
<organism evidence="1 2">
    <name type="scientific">Fibrella forsythiae</name>
    <dbReference type="NCBI Taxonomy" id="2817061"/>
    <lineage>
        <taxon>Bacteria</taxon>
        <taxon>Pseudomonadati</taxon>
        <taxon>Bacteroidota</taxon>
        <taxon>Cytophagia</taxon>
        <taxon>Cytophagales</taxon>
        <taxon>Spirosomataceae</taxon>
        <taxon>Fibrella</taxon>
    </lineage>
</organism>
<gene>
    <name evidence="1" type="ORF">J2I46_32705</name>
</gene>
<protein>
    <submittedName>
        <fullName evidence="1">Uncharacterized protein</fullName>
    </submittedName>
</protein>
<reference evidence="1 2" key="1">
    <citation type="submission" date="2021-03" db="EMBL/GenBank/DDBJ databases">
        <title>Fibrella sp. HMF5405 genome sequencing and assembly.</title>
        <authorList>
            <person name="Kang H."/>
            <person name="Kim H."/>
            <person name="Bae S."/>
            <person name="Joh K."/>
        </authorList>
    </citation>
    <scope>NUCLEOTIDE SEQUENCE [LARGE SCALE GENOMIC DNA]</scope>
    <source>
        <strain evidence="1 2">HMF5405</strain>
    </source>
</reference>
<comment type="caution">
    <text evidence="1">The sequence shown here is derived from an EMBL/GenBank/DDBJ whole genome shotgun (WGS) entry which is preliminary data.</text>
</comment>
<dbReference type="RefSeq" id="WP_207333319.1">
    <property type="nucleotide sequence ID" value="NZ_JAFMYW010000073.1"/>
</dbReference>
<dbReference type="Proteomes" id="UP000664628">
    <property type="component" value="Unassembled WGS sequence"/>
</dbReference>
<keyword evidence="2" id="KW-1185">Reference proteome</keyword>
<accession>A0ABS3JTN2</accession>